<gene>
    <name evidence="3" type="primary">cxmT</name>
</gene>
<dbReference type="KEGG" id="sle:cxmT"/>
<dbReference type="Proteomes" id="UP000035016">
    <property type="component" value="Chromosome Chromosome"/>
</dbReference>
<dbReference type="InterPro" id="IPR036291">
    <property type="entry name" value="NAD(P)-bd_dom_sf"/>
</dbReference>
<feature type="domain" description="Gfo/Idh/MocA-like oxidoreductase N-terminal" evidence="1">
    <location>
        <begin position="40"/>
        <end position="122"/>
    </location>
</feature>
<name>A0A0F7VLM1_STRLW</name>
<dbReference type="GO" id="GO:0000166">
    <property type="term" value="F:nucleotide binding"/>
    <property type="evidence" value="ECO:0007669"/>
    <property type="project" value="InterPro"/>
</dbReference>
<accession>A0A0F7VLM1</accession>
<dbReference type="RefSeq" id="WP_029387771.1">
    <property type="nucleotide sequence ID" value="NZ_AZSD01000591.1"/>
</dbReference>
<evidence type="ECO:0000313" key="4">
    <source>
        <dbReference type="Proteomes" id="UP000035016"/>
    </source>
</evidence>
<dbReference type="SUPFAM" id="SSF51735">
    <property type="entry name" value="NAD(P)-binding Rossmann-fold domains"/>
    <property type="match status" value="1"/>
</dbReference>
<dbReference type="InterPro" id="IPR000683">
    <property type="entry name" value="Gfo/Idh/MocA-like_OxRdtase_N"/>
</dbReference>
<sequence>MKVAVMSFADERAEPWARLLRDLPGVDLVTADPDGPPDDPRRGPVVAARLGVPYLDGYDAVFAARPQAVVVTGETDRRRELVERAAEAGAQVLCPHPPADAEEDAQAMVDACTKAAVRLTVASPACFGEAFATARRGLAEGVVGTLTTVHGAYHGQPPATADDDAGALAARAPYLLDLVDAVFDGEPAAQVYAQANSVLGGRPGAESAALLTVCYPSGRVAALDCSRTPDPHPGGPALTFVGDRASLEYDARPRLLGGHDATTGAERWEPGGDDLDAAMLRAFLATADGAPGTGPDGAAALRALRIVRAARTSARTGRPVELR</sequence>
<dbReference type="InterPro" id="IPR055170">
    <property type="entry name" value="GFO_IDH_MocA-like_dom"/>
</dbReference>
<protein>
    <submittedName>
        <fullName evidence="3">RifT homologue NAD-dependent oxydoreductase</fullName>
    </submittedName>
</protein>
<feature type="domain" description="GFO/IDH/MocA-like oxidoreductase" evidence="2">
    <location>
        <begin position="131"/>
        <end position="248"/>
    </location>
</feature>
<reference evidence="3 4" key="1">
    <citation type="submission" date="2015-02" db="EMBL/GenBank/DDBJ databases">
        <authorList>
            <person name="Gomez-Escribano P.J."/>
        </authorList>
    </citation>
    <scope>NUCLEOTIDE SEQUENCE [LARGE SCALE GENOMIC DNA]</scope>
    <source>
        <strain evidence="4">C34 (DSM 42122 / NRRL B-24963)</strain>
    </source>
</reference>
<dbReference type="Pfam" id="PF22725">
    <property type="entry name" value="GFO_IDH_MocA_C3"/>
    <property type="match status" value="1"/>
</dbReference>
<dbReference type="PANTHER" id="PTHR43377:SF1">
    <property type="entry name" value="BILIVERDIN REDUCTASE A"/>
    <property type="match status" value="1"/>
</dbReference>
<evidence type="ECO:0000313" key="3">
    <source>
        <dbReference type="EMBL" id="CQR60499.1"/>
    </source>
</evidence>
<evidence type="ECO:0000259" key="1">
    <source>
        <dbReference type="Pfam" id="PF01408"/>
    </source>
</evidence>
<dbReference type="PANTHER" id="PTHR43377">
    <property type="entry name" value="BILIVERDIN REDUCTASE A"/>
    <property type="match status" value="1"/>
</dbReference>
<evidence type="ECO:0000259" key="2">
    <source>
        <dbReference type="Pfam" id="PF22725"/>
    </source>
</evidence>
<organism evidence="3 4">
    <name type="scientific">Streptomyces leeuwenhoekii</name>
    <dbReference type="NCBI Taxonomy" id="1437453"/>
    <lineage>
        <taxon>Bacteria</taxon>
        <taxon>Bacillati</taxon>
        <taxon>Actinomycetota</taxon>
        <taxon>Actinomycetes</taxon>
        <taxon>Kitasatosporales</taxon>
        <taxon>Streptomycetaceae</taxon>
        <taxon>Streptomyces</taxon>
    </lineage>
</organism>
<dbReference type="InterPro" id="IPR051450">
    <property type="entry name" value="Gfo/Idh/MocA_Oxidoreductases"/>
</dbReference>
<proteinExistence type="predicted"/>
<dbReference type="EMBL" id="LN831790">
    <property type="protein sequence ID" value="CQR60499.1"/>
    <property type="molecule type" value="Genomic_DNA"/>
</dbReference>
<dbReference type="AlphaFoldDB" id="A0A0F7VLM1"/>
<dbReference type="Gene3D" id="3.40.50.720">
    <property type="entry name" value="NAD(P)-binding Rossmann-like Domain"/>
    <property type="match status" value="1"/>
</dbReference>
<dbReference type="Gene3D" id="3.30.360.10">
    <property type="entry name" value="Dihydrodipicolinate Reductase, domain 2"/>
    <property type="match status" value="1"/>
</dbReference>
<dbReference type="SUPFAM" id="SSF55347">
    <property type="entry name" value="Glyceraldehyde-3-phosphate dehydrogenase-like, C-terminal domain"/>
    <property type="match status" value="1"/>
</dbReference>
<dbReference type="Pfam" id="PF01408">
    <property type="entry name" value="GFO_IDH_MocA"/>
    <property type="match status" value="1"/>
</dbReference>